<dbReference type="AlphaFoldDB" id="A0A7J6PMG8"/>
<organism evidence="1 2">
    <name type="scientific">Perkinsus olseni</name>
    <name type="common">Perkinsus atlanticus</name>
    <dbReference type="NCBI Taxonomy" id="32597"/>
    <lineage>
        <taxon>Eukaryota</taxon>
        <taxon>Sar</taxon>
        <taxon>Alveolata</taxon>
        <taxon>Perkinsozoa</taxon>
        <taxon>Perkinsea</taxon>
        <taxon>Perkinsida</taxon>
        <taxon>Perkinsidae</taxon>
        <taxon>Perkinsus</taxon>
    </lineage>
</organism>
<evidence type="ECO:0000313" key="1">
    <source>
        <dbReference type="EMBL" id="KAF4697308.1"/>
    </source>
</evidence>
<dbReference type="InterPro" id="IPR015943">
    <property type="entry name" value="WD40/YVTN_repeat-like_dom_sf"/>
</dbReference>
<comment type="caution">
    <text evidence="1">The sequence shown here is derived from an EMBL/GenBank/DDBJ whole genome shotgun (WGS) entry which is preliminary data.</text>
</comment>
<proteinExistence type="predicted"/>
<reference evidence="1 2" key="1">
    <citation type="submission" date="2020-04" db="EMBL/GenBank/DDBJ databases">
        <title>Perkinsus olseni comparative genomics.</title>
        <authorList>
            <person name="Bogema D.R."/>
        </authorList>
    </citation>
    <scope>NUCLEOTIDE SEQUENCE [LARGE SCALE GENOMIC DNA]</scope>
    <source>
        <strain evidence="1">00978-12</strain>
    </source>
</reference>
<gene>
    <name evidence="1" type="ORF">FOZ60_009930</name>
</gene>
<dbReference type="EMBL" id="JABANP010000004">
    <property type="protein sequence ID" value="KAF4697308.1"/>
    <property type="molecule type" value="Genomic_DNA"/>
</dbReference>
<dbReference type="SUPFAM" id="SSF50978">
    <property type="entry name" value="WD40 repeat-like"/>
    <property type="match status" value="1"/>
</dbReference>
<dbReference type="Proteomes" id="UP000541610">
    <property type="component" value="Unassembled WGS sequence"/>
</dbReference>
<accession>A0A7J6PMG8</accession>
<protein>
    <submittedName>
        <fullName evidence="1">Uncharacterized protein</fullName>
    </submittedName>
</protein>
<name>A0A7J6PMG8_PEROL</name>
<dbReference type="OrthoDB" id="674604at2759"/>
<evidence type="ECO:0000313" key="2">
    <source>
        <dbReference type="Proteomes" id="UP000541610"/>
    </source>
</evidence>
<dbReference type="InterPro" id="IPR036322">
    <property type="entry name" value="WD40_repeat_dom_sf"/>
</dbReference>
<sequence length="363" mass="39656">MNGYDDMLDDYARQPVTSNSVHDTSKAPLHIGLDDPLMEIKALSSSSHVGGRHLCSPSSHAALPTADIATPLNNTICSMEVIKSTPTTSPPSSVLILVVGFQDGHIRFYDTNYWQLLDMRTQLSPVVSMASAVHDHQHPPPPPSTTTTTSTPCLYCIKFNPNPGRLLSLAVNGHTGHLYAGFNNTSIVRIDVLSFIKSFQSIRTKSKTIKFLKIGDITKLSCLLPHDTGLLSGSGDGQLLWWPLHLNNATGSQEVVPLLGHRGAVFCLAAGYSGEVYSGSADDERWLLDFIRQCGSYRSETLEHAECLKCAQYVAHKMEDIGFTVRLIGNNHHNNENGSQSSTIDWEPASSSKSDDVYYVMAL</sequence>
<dbReference type="Gene3D" id="2.130.10.10">
    <property type="entry name" value="YVTN repeat-like/Quinoprotein amine dehydrogenase"/>
    <property type="match status" value="1"/>
</dbReference>